<evidence type="ECO:0000256" key="6">
    <source>
        <dbReference type="ARBA" id="ARBA00022763"/>
    </source>
</evidence>
<dbReference type="InterPro" id="IPR015943">
    <property type="entry name" value="WD40/YVTN_repeat-like_dom_sf"/>
</dbReference>
<keyword evidence="9" id="KW-0234">DNA repair</keyword>
<dbReference type="Proteomes" id="UP001374579">
    <property type="component" value="Unassembled WGS sequence"/>
</dbReference>
<dbReference type="PROSITE" id="PS50294">
    <property type="entry name" value="WD_REPEATS_REGION"/>
    <property type="match status" value="2"/>
</dbReference>
<dbReference type="InterPro" id="IPR001680">
    <property type="entry name" value="WD40_rpt"/>
</dbReference>
<feature type="domain" description="CAF1B/HIR1 beta-propeller" evidence="17">
    <location>
        <begin position="1"/>
        <end position="397"/>
    </location>
</feature>
<reference evidence="18 19" key="1">
    <citation type="submission" date="2024-02" db="EMBL/GenBank/DDBJ databases">
        <title>Chromosome-scale genome assembly of the rough periwinkle Littorina saxatilis.</title>
        <authorList>
            <person name="De Jode A."/>
            <person name="Faria R."/>
            <person name="Formenti G."/>
            <person name="Sims Y."/>
            <person name="Smith T.P."/>
            <person name="Tracey A."/>
            <person name="Wood J.M.D."/>
            <person name="Zagrodzka Z.B."/>
            <person name="Johannesson K."/>
            <person name="Butlin R.K."/>
            <person name="Leder E.H."/>
        </authorList>
    </citation>
    <scope>NUCLEOTIDE SEQUENCE [LARGE SCALE GENOMIC DNA]</scope>
    <source>
        <strain evidence="18">Snail1</strain>
        <tissue evidence="18">Muscle</tissue>
    </source>
</reference>
<evidence type="ECO:0000256" key="12">
    <source>
        <dbReference type="ARBA" id="ARBA00055488"/>
    </source>
</evidence>
<dbReference type="Gene3D" id="2.130.10.10">
    <property type="entry name" value="YVTN repeat-like/Quinoprotein amine dehydrogenase"/>
    <property type="match status" value="2"/>
</dbReference>
<evidence type="ECO:0000256" key="16">
    <source>
        <dbReference type="SAM" id="MobiDB-lite"/>
    </source>
</evidence>
<keyword evidence="3 15" id="KW-0853">WD repeat</keyword>
<evidence type="ECO:0000256" key="7">
    <source>
        <dbReference type="ARBA" id="ARBA00022853"/>
    </source>
</evidence>
<feature type="repeat" description="WD" evidence="15">
    <location>
        <begin position="164"/>
        <end position="205"/>
    </location>
</feature>
<name>A0AAN9GH02_9CAEN</name>
<sequence>MKVVTPEISWHEREPIYSVDLQPTSDNFQRLASCGVDKIVRIWRVRVDGEGKVDVDFLSNLRRHTATVNVCRFSPDGKLLATAGDDAVILLWKLNDVPTPANNIFSDEDADNKESWVVYKSLRGHLGDVYDLCWSPDSRNIVSGSVDNSAIAWDTQKDTKLALFNEHKSYVQGVAWDPMREYIATLSSDRSCRIFNLSTKHCIHNISKIVPRHIAASTPEGTKPKATRMFHDDTLRSFFRRLAFSPDGQLLIAPAGTMETGEGQTNATFVFTRGSFKEPASYLPSPNKASVAVRVCPLLFELRLVRKENSAEPMDEDAKEWEKYSTVFCLPYRVVFAVATEDSVVLYDSQQTLPFAYLSNIHYHTLSDLSWSRNGQILVVSSTDGYCSVVTFEEGELGVPYTPKPALSVSIGTQSPLTPKSPNTLVQNNTMESESSPNPKHSTAADEEKMDIEVTGSTPSSSNLNHSSTLPNKPATSDSSLITEISNVRITQMKSVTEGVKIGVEGVEKILESIQPGVKQPKRIQLTTLSLLKPK</sequence>
<evidence type="ECO:0000256" key="5">
    <source>
        <dbReference type="ARBA" id="ARBA00022737"/>
    </source>
</evidence>
<comment type="function">
    <text evidence="12">Acts as a component of the histone chaperone complex chromatin assembly factor 1 (CAF-1), which assembles histone octamers onto DNA during replication and repair. CAF-1 performs the first step of the nucleosome assembly process, bringing newly synthesized histones H3 and H4 to replicating DNA; histones H2A/H2B can bind to this chromatin precursor subsequent to DNA replication to complete the histone octamer.</text>
</comment>
<evidence type="ECO:0000256" key="2">
    <source>
        <dbReference type="ARBA" id="ARBA00007306"/>
    </source>
</evidence>
<gene>
    <name evidence="18" type="ORF">V1264_015445</name>
</gene>
<dbReference type="PROSITE" id="PS50082">
    <property type="entry name" value="WD_REPEATS_2"/>
    <property type="match status" value="3"/>
</dbReference>
<dbReference type="InterPro" id="IPR001632">
    <property type="entry name" value="WD40_G-protein_beta-like"/>
</dbReference>
<dbReference type="InterPro" id="IPR055410">
    <property type="entry name" value="Beta-prop_CAF1B_HIR1"/>
</dbReference>
<keyword evidence="7" id="KW-0156">Chromatin regulator</keyword>
<organism evidence="18 19">
    <name type="scientific">Littorina saxatilis</name>
    <dbReference type="NCBI Taxonomy" id="31220"/>
    <lineage>
        <taxon>Eukaryota</taxon>
        <taxon>Metazoa</taxon>
        <taxon>Spiralia</taxon>
        <taxon>Lophotrochozoa</taxon>
        <taxon>Mollusca</taxon>
        <taxon>Gastropoda</taxon>
        <taxon>Caenogastropoda</taxon>
        <taxon>Littorinimorpha</taxon>
        <taxon>Littorinoidea</taxon>
        <taxon>Littorinidae</taxon>
        <taxon>Littorina</taxon>
    </lineage>
</organism>
<dbReference type="GO" id="GO:0006281">
    <property type="term" value="P:DNA repair"/>
    <property type="evidence" value="ECO:0007669"/>
    <property type="project" value="UniProtKB-KW"/>
</dbReference>
<feature type="repeat" description="WD" evidence="15">
    <location>
        <begin position="122"/>
        <end position="163"/>
    </location>
</feature>
<evidence type="ECO:0000256" key="3">
    <source>
        <dbReference type="ARBA" id="ARBA00022574"/>
    </source>
</evidence>
<dbReference type="GO" id="GO:0006260">
    <property type="term" value="P:DNA replication"/>
    <property type="evidence" value="ECO:0007669"/>
    <property type="project" value="UniProtKB-KW"/>
</dbReference>
<evidence type="ECO:0000256" key="8">
    <source>
        <dbReference type="ARBA" id="ARBA00023186"/>
    </source>
</evidence>
<feature type="repeat" description="WD" evidence="15">
    <location>
        <begin position="61"/>
        <end position="95"/>
    </location>
</feature>
<feature type="compositionally biased region" description="Polar residues" evidence="16">
    <location>
        <begin position="410"/>
        <end position="441"/>
    </location>
</feature>
<dbReference type="Pfam" id="PF24105">
    <property type="entry name" value="Beta-prop_CAF1B_HIR1"/>
    <property type="match status" value="1"/>
</dbReference>
<comment type="subcellular location">
    <subcellularLocation>
        <location evidence="1">Nucleus</location>
    </subcellularLocation>
</comment>
<dbReference type="SUPFAM" id="SSF50978">
    <property type="entry name" value="WD40 repeat-like"/>
    <property type="match status" value="1"/>
</dbReference>
<feature type="region of interest" description="Disordered" evidence="16">
    <location>
        <begin position="410"/>
        <end position="478"/>
    </location>
</feature>
<evidence type="ECO:0000256" key="9">
    <source>
        <dbReference type="ARBA" id="ARBA00023204"/>
    </source>
</evidence>
<keyword evidence="10" id="KW-0539">Nucleus</keyword>
<comment type="similarity">
    <text evidence="2">Belongs to the WD repeat HIR1 family.</text>
</comment>
<protein>
    <recommendedName>
        <fullName evidence="13">Chromatin assembly factor 1 subunit B</fullName>
    </recommendedName>
    <alternativeName>
        <fullName evidence="14">Chromatin assembly factor I p60 subunit</fullName>
    </alternativeName>
</protein>
<evidence type="ECO:0000259" key="17">
    <source>
        <dbReference type="Pfam" id="PF24105"/>
    </source>
</evidence>
<dbReference type="GO" id="GO:0006334">
    <property type="term" value="P:nucleosome assembly"/>
    <property type="evidence" value="ECO:0007669"/>
    <property type="project" value="TreeGrafter"/>
</dbReference>
<evidence type="ECO:0000256" key="4">
    <source>
        <dbReference type="ARBA" id="ARBA00022705"/>
    </source>
</evidence>
<dbReference type="FunFam" id="2.130.10.10:FF:000248">
    <property type="entry name" value="Chromatin assembly factor 1 subunit B"/>
    <property type="match status" value="1"/>
</dbReference>
<evidence type="ECO:0000313" key="19">
    <source>
        <dbReference type="Proteomes" id="UP001374579"/>
    </source>
</evidence>
<evidence type="ECO:0000256" key="13">
    <source>
        <dbReference type="ARBA" id="ARBA00070759"/>
    </source>
</evidence>
<proteinExistence type="inferred from homology"/>
<dbReference type="PANTHER" id="PTHR15271:SF4">
    <property type="entry name" value="CHROMATIN ASSEMBLY FACTOR 1 SUBUNIT B"/>
    <property type="match status" value="1"/>
</dbReference>
<keyword evidence="19" id="KW-1185">Reference proteome</keyword>
<evidence type="ECO:0000256" key="10">
    <source>
        <dbReference type="ARBA" id="ARBA00023242"/>
    </source>
</evidence>
<comment type="caution">
    <text evidence="18">The sequence shown here is derived from an EMBL/GenBank/DDBJ whole genome shotgun (WGS) entry which is preliminary data.</text>
</comment>
<evidence type="ECO:0000256" key="1">
    <source>
        <dbReference type="ARBA" id="ARBA00004123"/>
    </source>
</evidence>
<keyword evidence="4" id="KW-0235">DNA replication</keyword>
<dbReference type="PRINTS" id="PR00319">
    <property type="entry name" value="GPROTEINB"/>
</dbReference>
<dbReference type="GO" id="GO:0006335">
    <property type="term" value="P:DNA replication-dependent chromatin assembly"/>
    <property type="evidence" value="ECO:0007669"/>
    <property type="project" value="InterPro"/>
</dbReference>
<dbReference type="InterPro" id="IPR036322">
    <property type="entry name" value="WD40_repeat_dom_sf"/>
</dbReference>
<keyword evidence="5" id="KW-0677">Repeat</keyword>
<keyword evidence="6" id="KW-0227">DNA damage</keyword>
<dbReference type="EMBL" id="JBAMIC010000004">
    <property type="protein sequence ID" value="KAK7107539.1"/>
    <property type="molecule type" value="Genomic_DNA"/>
</dbReference>
<evidence type="ECO:0000256" key="11">
    <source>
        <dbReference type="ARBA" id="ARBA00023306"/>
    </source>
</evidence>
<accession>A0AAN9GH02</accession>
<evidence type="ECO:0000256" key="14">
    <source>
        <dbReference type="ARBA" id="ARBA00082781"/>
    </source>
</evidence>
<keyword evidence="11" id="KW-0131">Cell cycle</keyword>
<dbReference type="GO" id="GO:0033186">
    <property type="term" value="C:CAF-1 complex"/>
    <property type="evidence" value="ECO:0007669"/>
    <property type="project" value="TreeGrafter"/>
</dbReference>
<dbReference type="AlphaFoldDB" id="A0AAN9GH02"/>
<evidence type="ECO:0000313" key="18">
    <source>
        <dbReference type="EMBL" id="KAK7107539.1"/>
    </source>
</evidence>
<dbReference type="GO" id="GO:0005634">
    <property type="term" value="C:nucleus"/>
    <property type="evidence" value="ECO:0007669"/>
    <property type="project" value="UniProtKB-SubCell"/>
</dbReference>
<keyword evidence="8" id="KW-0143">Chaperone</keyword>
<dbReference type="InterPro" id="IPR045145">
    <property type="entry name" value="PTHR15271"/>
</dbReference>
<dbReference type="SMART" id="SM00320">
    <property type="entry name" value="WD40"/>
    <property type="match status" value="5"/>
</dbReference>
<feature type="compositionally biased region" description="Low complexity" evidence="16">
    <location>
        <begin position="457"/>
        <end position="471"/>
    </location>
</feature>
<dbReference type="PANTHER" id="PTHR15271">
    <property type="entry name" value="CHROMATIN ASSEMBLY FACTOR 1 SUBUNIT B"/>
    <property type="match status" value="1"/>
</dbReference>
<evidence type="ECO:0000256" key="15">
    <source>
        <dbReference type="PROSITE-ProRule" id="PRU00221"/>
    </source>
</evidence>